<keyword evidence="9" id="KW-0862">Zinc</keyword>
<keyword evidence="15" id="KW-1185">Reference proteome</keyword>
<organism evidence="14 15">
    <name type="scientific">Paraoerskovia sediminicola</name>
    <dbReference type="NCBI Taxonomy" id="1138587"/>
    <lineage>
        <taxon>Bacteria</taxon>
        <taxon>Bacillati</taxon>
        <taxon>Actinomycetota</taxon>
        <taxon>Actinomycetes</taxon>
        <taxon>Micrococcales</taxon>
        <taxon>Cellulomonadaceae</taxon>
        <taxon>Paraoerskovia</taxon>
    </lineage>
</organism>
<dbReference type="Proteomes" id="UP001321475">
    <property type="component" value="Chromosome"/>
</dbReference>
<dbReference type="CDD" id="cd09603">
    <property type="entry name" value="M1_APN_like"/>
    <property type="match status" value="1"/>
</dbReference>
<dbReference type="PRINTS" id="PR00756">
    <property type="entry name" value="ALADIPTASE"/>
</dbReference>
<keyword evidence="10" id="KW-0482">Metalloprotease</keyword>
<dbReference type="PANTHER" id="PTHR11533">
    <property type="entry name" value="PROTEASE M1 ZINC METALLOPROTEASE"/>
    <property type="match status" value="1"/>
</dbReference>
<dbReference type="InterPro" id="IPR014782">
    <property type="entry name" value="Peptidase_M1_dom"/>
</dbReference>
<keyword evidence="8" id="KW-0378">Hydrolase</keyword>
<dbReference type="SUPFAM" id="SSF55486">
    <property type="entry name" value="Metalloproteases ('zincins'), catalytic domain"/>
    <property type="match status" value="1"/>
</dbReference>
<dbReference type="EMBL" id="AP027729">
    <property type="protein sequence ID" value="BDZ42226.1"/>
    <property type="molecule type" value="Genomic_DNA"/>
</dbReference>
<evidence type="ECO:0000256" key="11">
    <source>
        <dbReference type="ARBA" id="ARBA00029811"/>
    </source>
</evidence>
<evidence type="ECO:0000256" key="7">
    <source>
        <dbReference type="ARBA" id="ARBA00022723"/>
    </source>
</evidence>
<evidence type="ECO:0000256" key="8">
    <source>
        <dbReference type="ARBA" id="ARBA00022801"/>
    </source>
</evidence>
<evidence type="ECO:0000256" key="5">
    <source>
        <dbReference type="ARBA" id="ARBA00015611"/>
    </source>
</evidence>
<evidence type="ECO:0000256" key="2">
    <source>
        <dbReference type="ARBA" id="ARBA00001947"/>
    </source>
</evidence>
<protein>
    <recommendedName>
        <fullName evidence="5">Aminopeptidase N</fullName>
        <ecNumber evidence="4">3.4.11.2</ecNumber>
    </recommendedName>
    <alternativeName>
        <fullName evidence="11">Alanine aminopeptidase</fullName>
    </alternativeName>
    <alternativeName>
        <fullName evidence="12">Lysyl aminopeptidase</fullName>
    </alternativeName>
</protein>
<evidence type="ECO:0000259" key="13">
    <source>
        <dbReference type="Pfam" id="PF01433"/>
    </source>
</evidence>
<evidence type="ECO:0000256" key="1">
    <source>
        <dbReference type="ARBA" id="ARBA00000098"/>
    </source>
</evidence>
<proteinExistence type="inferred from homology"/>
<evidence type="ECO:0000256" key="4">
    <source>
        <dbReference type="ARBA" id="ARBA00012564"/>
    </source>
</evidence>
<evidence type="ECO:0000256" key="12">
    <source>
        <dbReference type="ARBA" id="ARBA00031533"/>
    </source>
</evidence>
<sequence>MTTEAPYTVVANGPLVEVTRKASTRTWRFARTEPMCTYLATVNVGMYDQLELVGGRVRQTAWVASAQHANARHDLSRHVDTLALYERQFGPYPFANYRLVVTEDELEIPLESHGLSIFGRNHLDGEGSWDRLIAHELAHQWFGNSVSVAAWQHIWLNEGFACYAEWLWSEESGGPSADRCAREHHARLAGLEQDFSIADPGPDLMFDDRLYKRGALTLHALRLTVGDDLFFEILRTWTAEHRHGNVVTADFRELVSRACTGGLAGVGAPEGVTAQAADGLLDAWLLDEALPELPAKPSVLRRVLGRG</sequence>
<dbReference type="InterPro" id="IPR042097">
    <property type="entry name" value="Aminopeptidase_N-like_N_sf"/>
</dbReference>
<dbReference type="InterPro" id="IPR027268">
    <property type="entry name" value="Peptidase_M4/M1_CTD_sf"/>
</dbReference>
<comment type="cofactor">
    <cofactor evidence="2">
        <name>Zn(2+)</name>
        <dbReference type="ChEBI" id="CHEBI:29105"/>
    </cofactor>
</comment>
<comment type="similarity">
    <text evidence="3">Belongs to the peptidase M1 family.</text>
</comment>
<evidence type="ECO:0000313" key="15">
    <source>
        <dbReference type="Proteomes" id="UP001321475"/>
    </source>
</evidence>
<evidence type="ECO:0000256" key="6">
    <source>
        <dbReference type="ARBA" id="ARBA00022670"/>
    </source>
</evidence>
<dbReference type="Pfam" id="PF01433">
    <property type="entry name" value="Peptidase_M1"/>
    <property type="match status" value="1"/>
</dbReference>
<comment type="catalytic activity">
    <reaction evidence="1">
        <text>Release of an N-terminal amino acid, Xaa-|-Yaa- from a peptide, amide or arylamide. Xaa is preferably Ala, but may be most amino acids including Pro (slow action). When a terminal hydrophobic residue is followed by a prolyl residue, the two may be released as an intact Xaa-Pro dipeptide.</text>
        <dbReference type="EC" id="3.4.11.2"/>
    </reaction>
</comment>
<keyword evidence="6" id="KW-0645">Protease</keyword>
<feature type="domain" description="Peptidase M1 membrane alanine aminopeptidase" evidence="13">
    <location>
        <begin position="77"/>
        <end position="258"/>
    </location>
</feature>
<dbReference type="EC" id="3.4.11.2" evidence="4"/>
<name>A0ABN6XF39_9CELL</name>
<evidence type="ECO:0000256" key="3">
    <source>
        <dbReference type="ARBA" id="ARBA00010136"/>
    </source>
</evidence>
<dbReference type="InterPro" id="IPR050344">
    <property type="entry name" value="Peptidase_M1_aminopeptidases"/>
</dbReference>
<dbReference type="SUPFAM" id="SSF63737">
    <property type="entry name" value="Leukotriene A4 hydrolase N-terminal domain"/>
    <property type="match status" value="1"/>
</dbReference>
<reference evidence="15" key="1">
    <citation type="journal article" date="2019" name="Int. J. Syst. Evol. Microbiol.">
        <title>The Global Catalogue of Microorganisms (GCM) 10K type strain sequencing project: providing services to taxonomists for standard genome sequencing and annotation.</title>
        <authorList>
            <consortium name="The Broad Institute Genomics Platform"/>
            <consortium name="The Broad Institute Genome Sequencing Center for Infectious Disease"/>
            <person name="Wu L."/>
            <person name="Ma J."/>
        </authorList>
    </citation>
    <scope>NUCLEOTIDE SEQUENCE [LARGE SCALE GENOMIC DNA]</scope>
    <source>
        <strain evidence="15">NBRC 108565</strain>
    </source>
</reference>
<evidence type="ECO:0000256" key="10">
    <source>
        <dbReference type="ARBA" id="ARBA00023049"/>
    </source>
</evidence>
<accession>A0ABN6XF39</accession>
<dbReference type="Gene3D" id="2.60.40.1730">
    <property type="entry name" value="tricorn interacting facor f3 domain"/>
    <property type="match status" value="1"/>
</dbReference>
<evidence type="ECO:0000313" key="14">
    <source>
        <dbReference type="EMBL" id="BDZ42226.1"/>
    </source>
</evidence>
<dbReference type="Gene3D" id="1.10.390.10">
    <property type="entry name" value="Neutral Protease Domain 2"/>
    <property type="match status" value="1"/>
</dbReference>
<evidence type="ECO:0000256" key="9">
    <source>
        <dbReference type="ARBA" id="ARBA00022833"/>
    </source>
</evidence>
<keyword evidence="7" id="KW-0479">Metal-binding</keyword>
<dbReference type="InterPro" id="IPR001930">
    <property type="entry name" value="Peptidase_M1"/>
</dbReference>
<gene>
    <name evidence="14" type="ORF">GCM10025865_15250</name>
</gene>